<dbReference type="Proteomes" id="UP000834106">
    <property type="component" value="Chromosome 13"/>
</dbReference>
<dbReference type="EMBL" id="OU503048">
    <property type="protein sequence ID" value="CAI9774104.1"/>
    <property type="molecule type" value="Genomic_DNA"/>
</dbReference>
<evidence type="ECO:0000313" key="2">
    <source>
        <dbReference type="Proteomes" id="UP000834106"/>
    </source>
</evidence>
<reference evidence="1" key="1">
    <citation type="submission" date="2023-05" db="EMBL/GenBank/DDBJ databases">
        <authorList>
            <person name="Huff M."/>
        </authorList>
    </citation>
    <scope>NUCLEOTIDE SEQUENCE</scope>
</reference>
<organism evidence="1 2">
    <name type="scientific">Fraxinus pennsylvanica</name>
    <dbReference type="NCBI Taxonomy" id="56036"/>
    <lineage>
        <taxon>Eukaryota</taxon>
        <taxon>Viridiplantae</taxon>
        <taxon>Streptophyta</taxon>
        <taxon>Embryophyta</taxon>
        <taxon>Tracheophyta</taxon>
        <taxon>Spermatophyta</taxon>
        <taxon>Magnoliopsida</taxon>
        <taxon>eudicotyledons</taxon>
        <taxon>Gunneridae</taxon>
        <taxon>Pentapetalae</taxon>
        <taxon>asterids</taxon>
        <taxon>lamiids</taxon>
        <taxon>Lamiales</taxon>
        <taxon>Oleaceae</taxon>
        <taxon>Oleeae</taxon>
        <taxon>Fraxinus</taxon>
    </lineage>
</organism>
<sequence>MPVYRPTPALNLPAEALIPGRSISKRECAALVSIPKVQNSNPPPPFNLPSGYLFIDVEHGGCFRSSFGVVLGSGSGGGAGCGDDAADSGAVGDTGVGEVGGCGGHGGSRCWCAEVLSW</sequence>
<dbReference type="AlphaFoldDB" id="A0AAD1ZQX7"/>
<gene>
    <name evidence="1" type="ORF">FPE_LOCUS21534</name>
</gene>
<keyword evidence="2" id="KW-1185">Reference proteome</keyword>
<accession>A0AAD1ZQX7</accession>
<name>A0AAD1ZQX7_9LAMI</name>
<evidence type="ECO:0000313" key="1">
    <source>
        <dbReference type="EMBL" id="CAI9774104.1"/>
    </source>
</evidence>
<protein>
    <submittedName>
        <fullName evidence="1">Uncharacterized protein</fullName>
    </submittedName>
</protein>
<proteinExistence type="predicted"/>